<reference evidence="10" key="1">
    <citation type="submission" date="2022-06" db="EMBL/GenBank/DDBJ databases">
        <title>Vallitalea longa sp. nov., an anaerobic bacterium isolated from marine sediment.</title>
        <authorList>
            <person name="Hirano S."/>
            <person name="Terahara T."/>
            <person name="Mori K."/>
            <person name="Hamada M."/>
            <person name="Matsumoto R."/>
            <person name="Kobayashi T."/>
        </authorList>
    </citation>
    <scope>NUCLEOTIDE SEQUENCE</scope>
    <source>
        <strain evidence="10">SH18-1</strain>
    </source>
</reference>
<evidence type="ECO:0000256" key="7">
    <source>
        <dbReference type="ARBA" id="ARBA00047899"/>
    </source>
</evidence>
<evidence type="ECO:0000256" key="2">
    <source>
        <dbReference type="ARBA" id="ARBA00022527"/>
    </source>
</evidence>
<proteinExistence type="predicted"/>
<evidence type="ECO:0000256" key="4">
    <source>
        <dbReference type="ARBA" id="ARBA00022741"/>
    </source>
</evidence>
<evidence type="ECO:0000313" key="10">
    <source>
        <dbReference type="EMBL" id="GKX31013.1"/>
    </source>
</evidence>
<evidence type="ECO:0000256" key="8">
    <source>
        <dbReference type="ARBA" id="ARBA00048679"/>
    </source>
</evidence>
<comment type="catalytic activity">
    <reaction evidence="8">
        <text>L-seryl-[protein] + ATP = O-phospho-L-seryl-[protein] + ADP + H(+)</text>
        <dbReference type="Rhea" id="RHEA:17989"/>
        <dbReference type="Rhea" id="RHEA-COMP:9863"/>
        <dbReference type="Rhea" id="RHEA-COMP:11604"/>
        <dbReference type="ChEBI" id="CHEBI:15378"/>
        <dbReference type="ChEBI" id="CHEBI:29999"/>
        <dbReference type="ChEBI" id="CHEBI:30616"/>
        <dbReference type="ChEBI" id="CHEBI:83421"/>
        <dbReference type="ChEBI" id="CHEBI:456216"/>
        <dbReference type="EC" id="2.7.11.1"/>
    </reaction>
</comment>
<accession>A0A9W5YEU1</accession>
<keyword evidence="2" id="KW-0723">Serine/threonine-protein kinase</keyword>
<dbReference type="GO" id="GO:0005524">
    <property type="term" value="F:ATP binding"/>
    <property type="evidence" value="ECO:0007669"/>
    <property type="project" value="UniProtKB-KW"/>
</dbReference>
<evidence type="ECO:0000256" key="5">
    <source>
        <dbReference type="ARBA" id="ARBA00022777"/>
    </source>
</evidence>
<evidence type="ECO:0000313" key="11">
    <source>
        <dbReference type="Proteomes" id="UP001144256"/>
    </source>
</evidence>
<keyword evidence="3" id="KW-0808">Transferase</keyword>
<dbReference type="SUPFAM" id="SSF56112">
    <property type="entry name" value="Protein kinase-like (PK-like)"/>
    <property type="match status" value="1"/>
</dbReference>
<dbReference type="InterPro" id="IPR011009">
    <property type="entry name" value="Kinase-like_dom_sf"/>
</dbReference>
<dbReference type="InterPro" id="IPR018934">
    <property type="entry name" value="RIO_dom"/>
</dbReference>
<dbReference type="AlphaFoldDB" id="A0A9W5YEU1"/>
<keyword evidence="6" id="KW-0067">ATP-binding</keyword>
<sequence length="235" mass="28413">MKMNYELMKTFKSRKNKVELIYDIDNGMKLVRKEYLNLEHCKKKETSILRILEKHNVKVPRIIYENNNMIYMTYISDVTLLDYFLLIENDIVIDKDKAIIDIFKKVFSWLEQYYQITFEYMGRRLIFYDINFRNFLIKDDIIYGIDFEDSISGSKEIDGGRFCAYLLTYKPILTEWKINITAKVIDLLVDDFKYDRKSLLNEIKKELDKINFRRWDGHRTSKVKYIISLLDSYAE</sequence>
<gene>
    <name evidence="10" type="ORF">SH1V18_34930</name>
</gene>
<organism evidence="10 11">
    <name type="scientific">Vallitalea longa</name>
    <dbReference type="NCBI Taxonomy" id="2936439"/>
    <lineage>
        <taxon>Bacteria</taxon>
        <taxon>Bacillati</taxon>
        <taxon>Bacillota</taxon>
        <taxon>Clostridia</taxon>
        <taxon>Lachnospirales</taxon>
        <taxon>Vallitaleaceae</taxon>
        <taxon>Vallitalea</taxon>
    </lineage>
</organism>
<feature type="domain" description="RIO-type" evidence="9">
    <location>
        <begin position="2"/>
        <end position="152"/>
    </location>
</feature>
<comment type="caution">
    <text evidence="10">The sequence shown here is derived from an EMBL/GenBank/DDBJ whole genome shotgun (WGS) entry which is preliminary data.</text>
</comment>
<dbReference type="EC" id="2.7.11.1" evidence="1"/>
<evidence type="ECO:0000256" key="3">
    <source>
        <dbReference type="ARBA" id="ARBA00022679"/>
    </source>
</evidence>
<keyword evidence="11" id="KW-1185">Reference proteome</keyword>
<keyword evidence="4" id="KW-0547">Nucleotide-binding</keyword>
<protein>
    <recommendedName>
        <fullName evidence="1">non-specific serine/threonine protein kinase</fullName>
        <ecNumber evidence="1">2.7.11.1</ecNumber>
    </recommendedName>
</protein>
<keyword evidence="5" id="KW-0418">Kinase</keyword>
<evidence type="ECO:0000256" key="1">
    <source>
        <dbReference type="ARBA" id="ARBA00012513"/>
    </source>
</evidence>
<dbReference type="Proteomes" id="UP001144256">
    <property type="component" value="Unassembled WGS sequence"/>
</dbReference>
<evidence type="ECO:0000259" key="9">
    <source>
        <dbReference type="Pfam" id="PF01163"/>
    </source>
</evidence>
<dbReference type="GO" id="GO:0004674">
    <property type="term" value="F:protein serine/threonine kinase activity"/>
    <property type="evidence" value="ECO:0007669"/>
    <property type="project" value="UniProtKB-KW"/>
</dbReference>
<comment type="catalytic activity">
    <reaction evidence="7">
        <text>L-threonyl-[protein] + ATP = O-phospho-L-threonyl-[protein] + ADP + H(+)</text>
        <dbReference type="Rhea" id="RHEA:46608"/>
        <dbReference type="Rhea" id="RHEA-COMP:11060"/>
        <dbReference type="Rhea" id="RHEA-COMP:11605"/>
        <dbReference type="ChEBI" id="CHEBI:15378"/>
        <dbReference type="ChEBI" id="CHEBI:30013"/>
        <dbReference type="ChEBI" id="CHEBI:30616"/>
        <dbReference type="ChEBI" id="CHEBI:61977"/>
        <dbReference type="ChEBI" id="CHEBI:456216"/>
        <dbReference type="EC" id="2.7.11.1"/>
    </reaction>
</comment>
<evidence type="ECO:0000256" key="6">
    <source>
        <dbReference type="ARBA" id="ARBA00022840"/>
    </source>
</evidence>
<dbReference type="EMBL" id="BRLB01000013">
    <property type="protein sequence ID" value="GKX31013.1"/>
    <property type="molecule type" value="Genomic_DNA"/>
</dbReference>
<dbReference type="Pfam" id="PF01163">
    <property type="entry name" value="RIO1"/>
    <property type="match status" value="1"/>
</dbReference>
<name>A0A9W5YEU1_9FIRM</name>